<gene>
    <name evidence="2" type="ORF">CFOL_v3_33566</name>
</gene>
<evidence type="ECO:0000259" key="1">
    <source>
        <dbReference type="PROSITE" id="PS50965"/>
    </source>
</evidence>
<reference evidence="3" key="1">
    <citation type="submission" date="2016-04" db="EMBL/GenBank/DDBJ databases">
        <title>Cephalotus genome sequencing.</title>
        <authorList>
            <person name="Fukushima K."/>
            <person name="Hasebe M."/>
            <person name="Fang X."/>
        </authorList>
    </citation>
    <scope>NUCLEOTIDE SEQUENCE [LARGE SCALE GENOMIC DNA]</scope>
    <source>
        <strain evidence="3">cv. St1</strain>
    </source>
</reference>
<accession>A0A1Q3DCF0</accession>
<dbReference type="STRING" id="3775.A0A1Q3DCF0"/>
<dbReference type="FunCoup" id="A0A1Q3DCF0">
    <property type="interactions" value="1992"/>
</dbReference>
<dbReference type="OrthoDB" id="1874403at2759"/>
<dbReference type="Pfam" id="PF08378">
    <property type="entry name" value="NERD"/>
    <property type="match status" value="1"/>
</dbReference>
<dbReference type="PROSITE" id="PS50965">
    <property type="entry name" value="NERD"/>
    <property type="match status" value="1"/>
</dbReference>
<dbReference type="EMBL" id="BDDD01006011">
    <property type="protein sequence ID" value="GAV90157.1"/>
    <property type="molecule type" value="Genomic_DNA"/>
</dbReference>
<sequence length="322" mass="36682">MWVEIFCGLIIYRLCRRFFWEDDLLEIETSDTDAVFSVANRLEKLYGGKAYVGLRIPDADTGSRQNIDVVLVNKGEAVVISVKNFSGFTTINGNGSWTCEGDGRHKTVHHPDPVAEAKQKTSILESYLEQRGVPLPEGYLSYKIVIPHSKFRTIHSSYFPPEVLTHDQWVHMKPEPKCLFSGWIKGAFRGGKKELQESIQEKLNFTLSTAPMWDRLQLKGSKYVRGEFLEFKGNQEDTLSLRNIRRSKVSHLIVQKTSMFGLAHSKLQILYCARDYRTEGSSSSEWKEVTVRSSSELLFQPENSTKVRKFKLSSVVSMSLSA</sequence>
<comment type="caution">
    <text evidence="2">The sequence shown here is derived from an EMBL/GenBank/DDBJ whole genome shotgun (WGS) entry which is preliminary data.</text>
</comment>
<evidence type="ECO:0000313" key="3">
    <source>
        <dbReference type="Proteomes" id="UP000187406"/>
    </source>
</evidence>
<dbReference type="PANTHER" id="PTHR35287:SF1">
    <property type="entry name" value="SI:ZFOS-911D5.4"/>
    <property type="match status" value="1"/>
</dbReference>
<feature type="domain" description="NERD" evidence="1">
    <location>
        <begin position="30"/>
        <end position="147"/>
    </location>
</feature>
<dbReference type="Proteomes" id="UP000187406">
    <property type="component" value="Unassembled WGS sequence"/>
</dbReference>
<keyword evidence="3" id="KW-1185">Reference proteome</keyword>
<proteinExistence type="predicted"/>
<name>A0A1Q3DCF0_CEPFO</name>
<dbReference type="PANTHER" id="PTHR35287">
    <property type="entry name" value="SI:ZFOS-911D5.4"/>
    <property type="match status" value="1"/>
</dbReference>
<dbReference type="InParanoid" id="A0A1Q3DCF0"/>
<evidence type="ECO:0000313" key="2">
    <source>
        <dbReference type="EMBL" id="GAV90157.1"/>
    </source>
</evidence>
<dbReference type="InterPro" id="IPR011528">
    <property type="entry name" value="NERD"/>
</dbReference>
<organism evidence="2 3">
    <name type="scientific">Cephalotus follicularis</name>
    <name type="common">Albany pitcher plant</name>
    <dbReference type="NCBI Taxonomy" id="3775"/>
    <lineage>
        <taxon>Eukaryota</taxon>
        <taxon>Viridiplantae</taxon>
        <taxon>Streptophyta</taxon>
        <taxon>Embryophyta</taxon>
        <taxon>Tracheophyta</taxon>
        <taxon>Spermatophyta</taxon>
        <taxon>Magnoliopsida</taxon>
        <taxon>eudicotyledons</taxon>
        <taxon>Gunneridae</taxon>
        <taxon>Pentapetalae</taxon>
        <taxon>rosids</taxon>
        <taxon>fabids</taxon>
        <taxon>Oxalidales</taxon>
        <taxon>Cephalotaceae</taxon>
        <taxon>Cephalotus</taxon>
    </lineage>
</organism>
<protein>
    <submittedName>
        <fullName evidence="2">NERD domain-containing protein</fullName>
    </submittedName>
</protein>
<dbReference type="AlphaFoldDB" id="A0A1Q3DCF0"/>